<keyword evidence="5" id="KW-0133">Cell shape</keyword>
<accession>A0ABV7ZJB7</accession>
<feature type="transmembrane region" description="Helical" evidence="16">
    <location>
        <begin position="193"/>
        <end position="214"/>
    </location>
</feature>
<organism evidence="17 18">
    <name type="scientific">Helicobacter baculiformis</name>
    <dbReference type="NCBI Taxonomy" id="427351"/>
    <lineage>
        <taxon>Bacteria</taxon>
        <taxon>Pseudomonadati</taxon>
        <taxon>Campylobacterota</taxon>
        <taxon>Epsilonproteobacteria</taxon>
        <taxon>Campylobacterales</taxon>
        <taxon>Helicobacteraceae</taxon>
        <taxon>Helicobacter</taxon>
    </lineage>
</organism>
<keyword evidence="4 16" id="KW-0812">Transmembrane</keyword>
<keyword evidence="6" id="KW-0573">Peptidoglycan synthesis</keyword>
<comment type="caution">
    <text evidence="17">The sequence shown here is derived from an EMBL/GenBank/DDBJ whole genome shotgun (WGS) entry which is preliminary data.</text>
</comment>
<name>A0ABV7ZJB7_9HELI</name>
<evidence type="ECO:0000256" key="13">
    <source>
        <dbReference type="ARBA" id="ARBA00041418"/>
    </source>
</evidence>
<feature type="transmembrane region" description="Helical" evidence="16">
    <location>
        <begin position="293"/>
        <end position="313"/>
    </location>
</feature>
<feature type="transmembrane region" description="Helical" evidence="16">
    <location>
        <begin position="169"/>
        <end position="186"/>
    </location>
</feature>
<feature type="transmembrane region" description="Helical" evidence="16">
    <location>
        <begin position="325"/>
        <end position="350"/>
    </location>
</feature>
<keyword evidence="2" id="KW-0328">Glycosyltransferase</keyword>
<evidence type="ECO:0000256" key="14">
    <source>
        <dbReference type="ARBA" id="ARBA00044770"/>
    </source>
</evidence>
<evidence type="ECO:0000256" key="4">
    <source>
        <dbReference type="ARBA" id="ARBA00022692"/>
    </source>
</evidence>
<comment type="subcellular location">
    <subcellularLocation>
        <location evidence="1">Membrane</location>
        <topology evidence="1">Multi-pass membrane protein</topology>
    </subcellularLocation>
</comment>
<dbReference type="PROSITE" id="PS00428">
    <property type="entry name" value="FTSW_RODA_SPOVE"/>
    <property type="match status" value="1"/>
</dbReference>
<sequence>MAYRRLFLYASLLMGLSVVMSYSLSTYTTLLYRYQEFHFFVRQAVAVGVGIVLMWGVSWLDPDKWFVKLGFVLFFGSFLLIVLMNFLPESMSSSAGGAKRWIRLPFFSLAPTEFFKVGFVFFLSWSLSRTFFNQEKASVKEELMILIPYFVLFLCAAFFIGVLQNDLGQVILLAIVLGFLLIFSGGSFKLFKIFFTLALCIGLVAIFTSAHRILRMKLWWSNLQSSILSLLPSKLANSLRIDNLPEPYQIYHATNAIKHGGILGQGLGEGVVKLGFLSEVHTDMILAGLAEELGFVAIFICVGLMLALLHGMFKITNRLDNPKHMLFCLGVALLMGFSFIINAFGVSGIIPIKGIAVPFLSYGGSSIIANSLALGLVLCLSKQARS</sequence>
<comment type="similarity">
    <text evidence="11">Belongs to the SEDS family. FtsW subfamily.</text>
</comment>
<evidence type="ECO:0000313" key="17">
    <source>
        <dbReference type="EMBL" id="MFC3848379.1"/>
    </source>
</evidence>
<dbReference type="PANTHER" id="PTHR30474">
    <property type="entry name" value="CELL CYCLE PROTEIN"/>
    <property type="match status" value="1"/>
</dbReference>
<evidence type="ECO:0000256" key="10">
    <source>
        <dbReference type="ARBA" id="ARBA00033270"/>
    </source>
</evidence>
<feature type="transmembrane region" description="Helical" evidence="16">
    <location>
        <begin position="37"/>
        <end position="57"/>
    </location>
</feature>
<evidence type="ECO:0000256" key="5">
    <source>
        <dbReference type="ARBA" id="ARBA00022960"/>
    </source>
</evidence>
<comment type="catalytic activity">
    <reaction evidence="15">
        <text>[GlcNAc-(1-&gt;4)-Mur2Ac(oyl-L-Ala-gamma-D-Glu-L-Lys-D-Ala-D-Ala)](n)-di-trans,octa-cis-undecaprenyl diphosphate + beta-D-GlcNAc-(1-&gt;4)-Mur2Ac(oyl-L-Ala-gamma-D-Glu-L-Lys-D-Ala-D-Ala)-di-trans,octa-cis-undecaprenyl diphosphate = [GlcNAc-(1-&gt;4)-Mur2Ac(oyl-L-Ala-gamma-D-Glu-L-Lys-D-Ala-D-Ala)](n+1)-di-trans,octa-cis-undecaprenyl diphosphate + di-trans,octa-cis-undecaprenyl diphosphate + H(+)</text>
        <dbReference type="Rhea" id="RHEA:23708"/>
        <dbReference type="Rhea" id="RHEA-COMP:9602"/>
        <dbReference type="Rhea" id="RHEA-COMP:9603"/>
        <dbReference type="ChEBI" id="CHEBI:15378"/>
        <dbReference type="ChEBI" id="CHEBI:58405"/>
        <dbReference type="ChEBI" id="CHEBI:60033"/>
        <dbReference type="ChEBI" id="CHEBI:78435"/>
        <dbReference type="EC" id="2.4.99.28"/>
    </reaction>
</comment>
<evidence type="ECO:0000256" key="8">
    <source>
        <dbReference type="ARBA" id="ARBA00023136"/>
    </source>
</evidence>
<evidence type="ECO:0000256" key="7">
    <source>
        <dbReference type="ARBA" id="ARBA00022989"/>
    </source>
</evidence>
<dbReference type="RefSeq" id="WP_104752941.1">
    <property type="nucleotide sequence ID" value="NZ_FZMF01000067.1"/>
</dbReference>
<keyword evidence="18" id="KW-1185">Reference proteome</keyword>
<evidence type="ECO:0000256" key="12">
    <source>
        <dbReference type="ARBA" id="ARBA00041185"/>
    </source>
</evidence>
<keyword evidence="7 16" id="KW-1133">Transmembrane helix</keyword>
<evidence type="ECO:0000256" key="3">
    <source>
        <dbReference type="ARBA" id="ARBA00022679"/>
    </source>
</evidence>
<feature type="transmembrane region" description="Helical" evidence="16">
    <location>
        <begin position="144"/>
        <end position="163"/>
    </location>
</feature>
<dbReference type="PANTHER" id="PTHR30474:SF2">
    <property type="entry name" value="PEPTIDOGLYCAN GLYCOSYLTRANSFERASE FTSW-RELATED"/>
    <property type="match status" value="1"/>
</dbReference>
<feature type="transmembrane region" description="Helical" evidence="16">
    <location>
        <begin position="356"/>
        <end position="380"/>
    </location>
</feature>
<gene>
    <name evidence="17" type="ORF">ACFOPX_07625</name>
</gene>
<keyword evidence="3" id="KW-0808">Transferase</keyword>
<protein>
    <recommendedName>
        <fullName evidence="12">Probable peptidoglycan glycosyltransferase FtsW</fullName>
        <ecNumber evidence="14">2.4.99.28</ecNumber>
    </recommendedName>
    <alternativeName>
        <fullName evidence="13">Cell division protein FtsW</fullName>
    </alternativeName>
    <alternativeName>
        <fullName evidence="10">Cell wall polymerase</fullName>
    </alternativeName>
    <alternativeName>
        <fullName evidence="9">Peptidoglycan polymerase</fullName>
    </alternativeName>
</protein>
<evidence type="ECO:0000256" key="15">
    <source>
        <dbReference type="ARBA" id="ARBA00049902"/>
    </source>
</evidence>
<dbReference type="Pfam" id="PF01098">
    <property type="entry name" value="FTSW_RODA_SPOVE"/>
    <property type="match status" value="1"/>
</dbReference>
<proteinExistence type="inferred from homology"/>
<dbReference type="InterPro" id="IPR001182">
    <property type="entry name" value="FtsW/RodA"/>
</dbReference>
<dbReference type="Proteomes" id="UP001595783">
    <property type="component" value="Unassembled WGS sequence"/>
</dbReference>
<feature type="transmembrane region" description="Helical" evidence="16">
    <location>
        <begin position="69"/>
        <end position="87"/>
    </location>
</feature>
<evidence type="ECO:0000256" key="2">
    <source>
        <dbReference type="ARBA" id="ARBA00022676"/>
    </source>
</evidence>
<keyword evidence="8 16" id="KW-0472">Membrane</keyword>
<dbReference type="EMBL" id="JBHRZO010000049">
    <property type="protein sequence ID" value="MFC3848379.1"/>
    <property type="molecule type" value="Genomic_DNA"/>
</dbReference>
<reference evidence="18" key="1">
    <citation type="journal article" date="2019" name="Int. J. Syst. Evol. Microbiol.">
        <title>The Global Catalogue of Microorganisms (GCM) 10K type strain sequencing project: providing services to taxonomists for standard genome sequencing and annotation.</title>
        <authorList>
            <consortium name="The Broad Institute Genomics Platform"/>
            <consortium name="The Broad Institute Genome Sequencing Center for Infectious Disease"/>
            <person name="Wu L."/>
            <person name="Ma J."/>
        </authorList>
    </citation>
    <scope>NUCLEOTIDE SEQUENCE [LARGE SCALE GENOMIC DNA]</scope>
    <source>
        <strain evidence="18">CCUG 53816</strain>
    </source>
</reference>
<evidence type="ECO:0000256" key="16">
    <source>
        <dbReference type="SAM" id="Phobius"/>
    </source>
</evidence>
<evidence type="ECO:0000256" key="11">
    <source>
        <dbReference type="ARBA" id="ARBA00038053"/>
    </source>
</evidence>
<dbReference type="InterPro" id="IPR018365">
    <property type="entry name" value="Cell_cycle_FtsW-rel_CS"/>
</dbReference>
<dbReference type="EC" id="2.4.99.28" evidence="14"/>
<evidence type="ECO:0000256" key="1">
    <source>
        <dbReference type="ARBA" id="ARBA00004141"/>
    </source>
</evidence>
<evidence type="ECO:0000313" key="18">
    <source>
        <dbReference type="Proteomes" id="UP001595783"/>
    </source>
</evidence>
<evidence type="ECO:0000256" key="9">
    <source>
        <dbReference type="ARBA" id="ARBA00032370"/>
    </source>
</evidence>
<evidence type="ECO:0000256" key="6">
    <source>
        <dbReference type="ARBA" id="ARBA00022984"/>
    </source>
</evidence>